<gene>
    <name evidence="1" type="ORF">SAMN06297397_0453</name>
</gene>
<keyword evidence="2" id="KW-1185">Reference proteome</keyword>
<proteinExistence type="predicted"/>
<evidence type="ECO:0000313" key="2">
    <source>
        <dbReference type="Proteomes" id="UP000192328"/>
    </source>
</evidence>
<reference evidence="1" key="1">
    <citation type="submission" date="2017-04" db="EMBL/GenBank/DDBJ databases">
        <authorList>
            <person name="Varghese N."/>
            <person name="Submissions S."/>
        </authorList>
    </citation>
    <scope>NUCLEOTIDE SEQUENCE</scope>
    <source>
        <strain evidence="1">WTE2008</strain>
    </source>
</reference>
<sequence length="351" mass="38879">MMMKLPVRILLIILCAAMILILPFAVSSPNLLNDVKTELMNDGTDVIDFGRLLFSSAKAEEAEDENSLEVEEMIEGELSVSPEWALPLDFTPGQEPKEEAFGENTYEDDSIRVKLEEQSMEDGTKIFIAHVQIADPSQLRTGVAKPEKPSSTKTKTVKAMAKNYNAVIALSGDNYVDNPKKTTFEYRMTNKIRSSTNKLKDILIIDDQGDFHLFIKSEGIKEFPAELKKQGRKLVNAFTFGPALVKDGELLEIDDNYGYNPHGRDPRAAIGQTGPLSYVMVLVQTTDRDGKTGLSQGKLAELMYNLGCVQAFNLDGGNSAEMVFGQQIIKGMAYGDERTLSDIIYFATIQP</sequence>
<name>A0AC61PI85_9FIRM</name>
<comment type="caution">
    <text evidence="1">The sequence shown here is derived from an EMBL/GenBank/DDBJ whole genome shotgun (WGS) entry which is preliminary data.</text>
</comment>
<accession>A0AC61PI85</accession>
<dbReference type="EMBL" id="FWXZ01000001">
    <property type="protein sequence ID" value="SMC38250.1"/>
    <property type="molecule type" value="Genomic_DNA"/>
</dbReference>
<dbReference type="Proteomes" id="UP000192328">
    <property type="component" value="Unassembled WGS sequence"/>
</dbReference>
<evidence type="ECO:0000313" key="1">
    <source>
        <dbReference type="EMBL" id="SMC38250.1"/>
    </source>
</evidence>
<protein>
    <submittedName>
        <fullName evidence="1">Exopolysaccharide biosynthesis protein</fullName>
    </submittedName>
</protein>
<organism evidence="1 2">
    <name type="scientific">Aristaeella lactis</name>
    <dbReference type="NCBI Taxonomy" id="3046383"/>
    <lineage>
        <taxon>Bacteria</taxon>
        <taxon>Bacillati</taxon>
        <taxon>Bacillota</taxon>
        <taxon>Clostridia</taxon>
        <taxon>Eubacteriales</taxon>
        <taxon>Aristaeellaceae</taxon>
        <taxon>Aristaeella</taxon>
    </lineage>
</organism>